<dbReference type="KEGG" id="sals:SLNWT_0011"/>
<evidence type="ECO:0000313" key="1">
    <source>
        <dbReference type="EMBL" id="AJE80387.1"/>
    </source>
</evidence>
<organism evidence="1 2">
    <name type="scientific">Streptomyces albus (strain ATCC 21838 / DSM 41398 / FERM P-419 / JCM 4703 / NBRC 107858)</name>
    <dbReference type="NCBI Taxonomy" id="1081613"/>
    <lineage>
        <taxon>Bacteria</taxon>
        <taxon>Bacillati</taxon>
        <taxon>Actinomycetota</taxon>
        <taxon>Actinomycetes</taxon>
        <taxon>Kitasatosporales</taxon>
        <taxon>Streptomycetaceae</taxon>
        <taxon>Streptomyces</taxon>
    </lineage>
</organism>
<reference evidence="1 2" key="1">
    <citation type="submission" date="2015-01" db="EMBL/GenBank/DDBJ databases">
        <title>Enhanced salinomycin production by adjusting the supply of polyketide extender units in Streptomyce albus DSM 41398.</title>
        <authorList>
            <person name="Lu C."/>
        </authorList>
    </citation>
    <scope>NUCLEOTIDE SEQUENCE [LARGE SCALE GENOMIC DNA]</scope>
    <source>
        <strain evidence="2">ATCC 21838 / DSM 41398 / FERM P-419 / JCM 4703 / NBRC 107858</strain>
    </source>
</reference>
<dbReference type="EMBL" id="CP010519">
    <property type="protein sequence ID" value="AJE80387.1"/>
    <property type="molecule type" value="Genomic_DNA"/>
</dbReference>
<keyword evidence="2" id="KW-1185">Reference proteome</keyword>
<accession>A0A0B5EQF0</accession>
<evidence type="ECO:0000313" key="2">
    <source>
        <dbReference type="Proteomes" id="UP000031523"/>
    </source>
</evidence>
<proteinExistence type="predicted"/>
<protein>
    <submittedName>
        <fullName evidence="1">Uncharacterized protein</fullName>
    </submittedName>
</protein>
<gene>
    <name evidence="1" type="ORF">SLNWT_0011</name>
</gene>
<dbReference type="Proteomes" id="UP000031523">
    <property type="component" value="Chromosome"/>
</dbReference>
<dbReference type="AlphaFoldDB" id="A0A0B5EQF0"/>
<sequence length="197" mass="21714">MLTYLATALPRYTSPCARLLALQCALRTDRRGRVCLAPGFLRGIRLHGRTELWHELEHASWLRPIAPKYSAVEVQLLDAAVLHQAPGRAARLRAAQWALRSVPLAASSACPPAVRLTALALAAHTDAGVGGVDLDTLTDQCGQSPRQLEDLLDRLVRIRLLAAWYRQRDGDEVRWELPACRPSSSTAPLRTPQPGRH</sequence>
<name>A0A0B5EQF0_STRA4</name>